<name>A0ABD5PCX1_9EURY</name>
<gene>
    <name evidence="3" type="ORF">ACFO0N_12440</name>
</gene>
<reference evidence="3 4" key="1">
    <citation type="journal article" date="2019" name="Int. J. Syst. Evol. Microbiol.">
        <title>The Global Catalogue of Microorganisms (GCM) 10K type strain sequencing project: providing services to taxonomists for standard genome sequencing and annotation.</title>
        <authorList>
            <consortium name="The Broad Institute Genomics Platform"/>
            <consortium name="The Broad Institute Genome Sequencing Center for Infectious Disease"/>
            <person name="Wu L."/>
            <person name="Ma J."/>
        </authorList>
    </citation>
    <scope>NUCLEOTIDE SEQUENCE [LARGE SCALE GENOMIC DNA]</scope>
    <source>
        <strain evidence="3 4">CGMCC 1.12553</strain>
    </source>
</reference>
<organism evidence="3 4">
    <name type="scientific">Halobium salinum</name>
    <dbReference type="NCBI Taxonomy" id="1364940"/>
    <lineage>
        <taxon>Archaea</taxon>
        <taxon>Methanobacteriati</taxon>
        <taxon>Methanobacteriota</taxon>
        <taxon>Stenosarchaea group</taxon>
        <taxon>Halobacteria</taxon>
        <taxon>Halobacteriales</taxon>
        <taxon>Haloferacaceae</taxon>
        <taxon>Halobium</taxon>
    </lineage>
</organism>
<proteinExistence type="predicted"/>
<keyword evidence="2" id="KW-0472">Membrane</keyword>
<accession>A0ABD5PCX1</accession>
<feature type="region of interest" description="Disordered" evidence="1">
    <location>
        <begin position="1"/>
        <end position="31"/>
    </location>
</feature>
<dbReference type="InterPro" id="IPR055709">
    <property type="entry name" value="DUF7285"/>
</dbReference>
<dbReference type="EMBL" id="JBHSDS010000006">
    <property type="protein sequence ID" value="MFC4358751.1"/>
    <property type="molecule type" value="Genomic_DNA"/>
</dbReference>
<dbReference type="AlphaFoldDB" id="A0ABD5PCX1"/>
<feature type="compositionally biased region" description="Basic and acidic residues" evidence="1">
    <location>
        <begin position="1"/>
        <end position="10"/>
    </location>
</feature>
<protein>
    <submittedName>
        <fullName evidence="3">Uncharacterized protein</fullName>
    </submittedName>
</protein>
<dbReference type="RefSeq" id="WP_267623432.1">
    <property type="nucleotide sequence ID" value="NZ_JAODIW010000008.1"/>
</dbReference>
<evidence type="ECO:0000313" key="4">
    <source>
        <dbReference type="Proteomes" id="UP001595921"/>
    </source>
</evidence>
<feature type="transmembrane region" description="Helical" evidence="2">
    <location>
        <begin position="37"/>
        <end position="56"/>
    </location>
</feature>
<feature type="region of interest" description="Disordered" evidence="1">
    <location>
        <begin position="80"/>
        <end position="148"/>
    </location>
</feature>
<comment type="caution">
    <text evidence="3">The sequence shown here is derived from an EMBL/GenBank/DDBJ whole genome shotgun (WGS) entry which is preliminary data.</text>
</comment>
<feature type="compositionally biased region" description="Low complexity" evidence="1">
    <location>
        <begin position="14"/>
        <end position="25"/>
    </location>
</feature>
<evidence type="ECO:0000256" key="1">
    <source>
        <dbReference type="SAM" id="MobiDB-lite"/>
    </source>
</evidence>
<dbReference type="Pfam" id="PF23956">
    <property type="entry name" value="DUF7285"/>
    <property type="match status" value="1"/>
</dbReference>
<keyword evidence="2" id="KW-0812">Transmembrane</keyword>
<evidence type="ECO:0000313" key="3">
    <source>
        <dbReference type="EMBL" id="MFC4358751.1"/>
    </source>
</evidence>
<keyword evidence="2" id="KW-1133">Transmembrane helix</keyword>
<dbReference type="Proteomes" id="UP001595921">
    <property type="component" value="Unassembled WGS sequence"/>
</dbReference>
<evidence type="ECO:0000256" key="2">
    <source>
        <dbReference type="SAM" id="Phobius"/>
    </source>
</evidence>
<keyword evidence="4" id="KW-1185">Reference proteome</keyword>
<sequence>MSRSSTREAGRIGTPSPTRLSSRRSGYPGDRAQAEPTVALAAVFAVAVGVSLYAGVLGDVVPDRERDLSEPTLRRVFDRVTAGGVASPPRLSEALAGDPESGRGGSQVGPSGYGVNATLRAGGERWSAGPTPPPGADPDVTSRSVSVRLDPGTVRAGRLVVRVWS</sequence>